<reference evidence="10" key="1">
    <citation type="submission" date="2020-10" db="EMBL/GenBank/DDBJ databases">
        <title>Phylogeny of dyella-like bacteria.</title>
        <authorList>
            <person name="Fu J."/>
        </authorList>
    </citation>
    <scope>NUCLEOTIDE SEQUENCE</scope>
    <source>
        <strain evidence="10">DHON07</strain>
    </source>
</reference>
<feature type="transmembrane region" description="Helical" evidence="7">
    <location>
        <begin position="294"/>
        <end position="321"/>
    </location>
</feature>
<evidence type="ECO:0000313" key="11">
    <source>
        <dbReference type="Proteomes" id="UP001430193"/>
    </source>
</evidence>
<comment type="similarity">
    <text evidence="6">Belongs to the ABC-4 integral membrane protein family.</text>
</comment>
<dbReference type="PANTHER" id="PTHR30572:SF4">
    <property type="entry name" value="ABC TRANSPORTER PERMEASE YTRF"/>
    <property type="match status" value="1"/>
</dbReference>
<feature type="domain" description="MacB-like periplasmic core" evidence="9">
    <location>
        <begin position="36"/>
        <end position="204"/>
    </location>
</feature>
<comment type="subcellular location">
    <subcellularLocation>
        <location evidence="1">Cell membrane</location>
        <topology evidence="1">Multi-pass membrane protein</topology>
    </subcellularLocation>
</comment>
<dbReference type="Proteomes" id="UP001430193">
    <property type="component" value="Unassembled WGS sequence"/>
</dbReference>
<evidence type="ECO:0000259" key="9">
    <source>
        <dbReference type="Pfam" id="PF12704"/>
    </source>
</evidence>
<feature type="transmembrane region" description="Helical" evidence="7">
    <location>
        <begin position="350"/>
        <end position="371"/>
    </location>
</feature>
<dbReference type="RefSeq" id="WP_204631944.1">
    <property type="nucleotide sequence ID" value="NZ_BSOC01000002.1"/>
</dbReference>
<evidence type="ECO:0000256" key="1">
    <source>
        <dbReference type="ARBA" id="ARBA00004651"/>
    </source>
</evidence>
<accession>A0ABS2KHE9</accession>
<evidence type="ECO:0000256" key="4">
    <source>
        <dbReference type="ARBA" id="ARBA00022989"/>
    </source>
</evidence>
<protein>
    <submittedName>
        <fullName evidence="10">ABC transporter permease</fullName>
    </submittedName>
</protein>
<proteinExistence type="inferred from homology"/>
<keyword evidence="2" id="KW-1003">Cell membrane</keyword>
<evidence type="ECO:0000256" key="5">
    <source>
        <dbReference type="ARBA" id="ARBA00023136"/>
    </source>
</evidence>
<evidence type="ECO:0000256" key="6">
    <source>
        <dbReference type="ARBA" id="ARBA00038076"/>
    </source>
</evidence>
<keyword evidence="3 7" id="KW-0812">Transmembrane</keyword>
<feature type="domain" description="ABC3 transporter permease C-terminal" evidence="8">
    <location>
        <begin position="300"/>
        <end position="412"/>
    </location>
</feature>
<evidence type="ECO:0000313" key="10">
    <source>
        <dbReference type="EMBL" id="MBM7130348.1"/>
    </source>
</evidence>
<evidence type="ECO:0000256" key="7">
    <source>
        <dbReference type="SAM" id="Phobius"/>
    </source>
</evidence>
<keyword evidence="11" id="KW-1185">Reference proteome</keyword>
<evidence type="ECO:0000256" key="2">
    <source>
        <dbReference type="ARBA" id="ARBA00022475"/>
    </source>
</evidence>
<dbReference type="PANTHER" id="PTHR30572">
    <property type="entry name" value="MEMBRANE COMPONENT OF TRANSPORTER-RELATED"/>
    <property type="match status" value="1"/>
</dbReference>
<dbReference type="InterPro" id="IPR050250">
    <property type="entry name" value="Macrolide_Exporter_MacB"/>
</dbReference>
<sequence>MTPEFRHVLSSLRAHRVPALLVIFEIALACAVLCNAVFMIGQRMSDMHLPNAIDEQGIVVVSMRGGDAAGAAGSVPRDLEALRSIAGVQAAGSVTSVPLDNNGQNDAFGTSPDARMEDAASVTLEYSFLGEGADKALGLHLLQGRFFTAEEYANSSLRPELMPRSHVAIITQSLAQRIWPGQSAIGKVMYSKPLWYTVVGVIADVLCSNDAVRSGGDRGFYYGAFFPIDPAGSVGAFSPANPQTNYVLRSLPAERDRVLGEAVRRLKQLNPAAVIQAKRFTDVRDQYFADNASVAITLAVICVIMLLVTAFGIVGLTSFWVRQRRRQIGIRRAIGASRRQVVYYFQTENFLLSTIGVMLGMALAFGINLYLMQHYQMQHMPWYYLPAGALTLWLLGQLAVLGPALRAAQVPPMVATRAA</sequence>
<name>A0ABS2KHE9_9GAMM</name>
<gene>
    <name evidence="10" type="ORF">ISS99_12475</name>
</gene>
<dbReference type="InterPro" id="IPR003838">
    <property type="entry name" value="ABC3_permease_C"/>
</dbReference>
<keyword evidence="5 7" id="KW-0472">Membrane</keyword>
<dbReference type="EMBL" id="JADIKF010000039">
    <property type="protein sequence ID" value="MBM7130348.1"/>
    <property type="molecule type" value="Genomic_DNA"/>
</dbReference>
<evidence type="ECO:0000256" key="3">
    <source>
        <dbReference type="ARBA" id="ARBA00022692"/>
    </source>
</evidence>
<feature type="transmembrane region" description="Helical" evidence="7">
    <location>
        <begin position="20"/>
        <end position="40"/>
    </location>
</feature>
<feature type="transmembrane region" description="Helical" evidence="7">
    <location>
        <begin position="383"/>
        <end position="405"/>
    </location>
</feature>
<evidence type="ECO:0000259" key="8">
    <source>
        <dbReference type="Pfam" id="PF02687"/>
    </source>
</evidence>
<dbReference type="Pfam" id="PF12704">
    <property type="entry name" value="MacB_PCD"/>
    <property type="match status" value="1"/>
</dbReference>
<organism evidence="10 11">
    <name type="scientific">Dyella mobilis</name>
    <dbReference type="NCBI Taxonomy" id="1849582"/>
    <lineage>
        <taxon>Bacteria</taxon>
        <taxon>Pseudomonadati</taxon>
        <taxon>Pseudomonadota</taxon>
        <taxon>Gammaproteobacteria</taxon>
        <taxon>Lysobacterales</taxon>
        <taxon>Rhodanobacteraceae</taxon>
        <taxon>Dyella</taxon>
    </lineage>
</organism>
<dbReference type="Pfam" id="PF02687">
    <property type="entry name" value="FtsX"/>
    <property type="match status" value="1"/>
</dbReference>
<keyword evidence="4 7" id="KW-1133">Transmembrane helix</keyword>
<dbReference type="InterPro" id="IPR025857">
    <property type="entry name" value="MacB_PCD"/>
</dbReference>
<comment type="caution">
    <text evidence="10">The sequence shown here is derived from an EMBL/GenBank/DDBJ whole genome shotgun (WGS) entry which is preliminary data.</text>
</comment>